<accession>A0AAE0HUB3</accession>
<reference evidence="1" key="1">
    <citation type="journal article" date="2023" name="Mol. Phylogenet. Evol.">
        <title>Genome-scale phylogeny and comparative genomics of the fungal order Sordariales.</title>
        <authorList>
            <person name="Hensen N."/>
            <person name="Bonometti L."/>
            <person name="Westerberg I."/>
            <person name="Brannstrom I.O."/>
            <person name="Guillou S."/>
            <person name="Cros-Aarteil S."/>
            <person name="Calhoun S."/>
            <person name="Haridas S."/>
            <person name="Kuo A."/>
            <person name="Mondo S."/>
            <person name="Pangilinan J."/>
            <person name="Riley R."/>
            <person name="LaButti K."/>
            <person name="Andreopoulos B."/>
            <person name="Lipzen A."/>
            <person name="Chen C."/>
            <person name="Yan M."/>
            <person name="Daum C."/>
            <person name="Ng V."/>
            <person name="Clum A."/>
            <person name="Steindorff A."/>
            <person name="Ohm R.A."/>
            <person name="Martin F."/>
            <person name="Silar P."/>
            <person name="Natvig D.O."/>
            <person name="Lalanne C."/>
            <person name="Gautier V."/>
            <person name="Ament-Velasquez S.L."/>
            <person name="Kruys A."/>
            <person name="Hutchinson M.I."/>
            <person name="Powell A.J."/>
            <person name="Barry K."/>
            <person name="Miller A.N."/>
            <person name="Grigoriev I.V."/>
            <person name="Debuchy R."/>
            <person name="Gladieux P."/>
            <person name="Hiltunen Thoren M."/>
            <person name="Johannesson H."/>
        </authorList>
    </citation>
    <scope>NUCLEOTIDE SEQUENCE</scope>
    <source>
        <strain evidence="1">CBS 118394</strain>
    </source>
</reference>
<reference evidence="1" key="2">
    <citation type="submission" date="2023-06" db="EMBL/GenBank/DDBJ databases">
        <authorList>
            <consortium name="Lawrence Berkeley National Laboratory"/>
            <person name="Haridas S."/>
            <person name="Hensen N."/>
            <person name="Bonometti L."/>
            <person name="Westerberg I."/>
            <person name="Brannstrom I.O."/>
            <person name="Guillou S."/>
            <person name="Cros-Aarteil S."/>
            <person name="Calhoun S."/>
            <person name="Kuo A."/>
            <person name="Mondo S."/>
            <person name="Pangilinan J."/>
            <person name="Riley R."/>
            <person name="Labutti K."/>
            <person name="Andreopoulos B."/>
            <person name="Lipzen A."/>
            <person name="Chen C."/>
            <person name="Yanf M."/>
            <person name="Daum C."/>
            <person name="Ng V."/>
            <person name="Clum A."/>
            <person name="Steindorff A."/>
            <person name="Ohm R."/>
            <person name="Martin F."/>
            <person name="Silar P."/>
            <person name="Natvig D."/>
            <person name="Lalanne C."/>
            <person name="Gautier V."/>
            <person name="Ament-Velasquez S.L."/>
            <person name="Kruys A."/>
            <person name="Hutchinson M.I."/>
            <person name="Powell A.J."/>
            <person name="Barry K."/>
            <person name="Miller A.N."/>
            <person name="Grigoriev I.V."/>
            <person name="Debuchy R."/>
            <person name="Gladieux P."/>
            <person name="Thoren M.H."/>
            <person name="Johannesson H."/>
        </authorList>
    </citation>
    <scope>NUCLEOTIDE SEQUENCE</scope>
    <source>
        <strain evidence="1">CBS 118394</strain>
    </source>
</reference>
<comment type="caution">
    <text evidence="1">The sequence shown here is derived from an EMBL/GenBank/DDBJ whole genome shotgun (WGS) entry which is preliminary data.</text>
</comment>
<proteinExistence type="predicted"/>
<dbReference type="EMBL" id="JAUEDM010000008">
    <property type="protein sequence ID" value="KAK3313043.1"/>
    <property type="molecule type" value="Genomic_DNA"/>
</dbReference>
<gene>
    <name evidence="1" type="ORF">B0H66DRAFT_384438</name>
</gene>
<evidence type="ECO:0000313" key="1">
    <source>
        <dbReference type="EMBL" id="KAK3313043.1"/>
    </source>
</evidence>
<organism evidence="1 2">
    <name type="scientific">Apodospora peruviana</name>
    <dbReference type="NCBI Taxonomy" id="516989"/>
    <lineage>
        <taxon>Eukaryota</taxon>
        <taxon>Fungi</taxon>
        <taxon>Dikarya</taxon>
        <taxon>Ascomycota</taxon>
        <taxon>Pezizomycotina</taxon>
        <taxon>Sordariomycetes</taxon>
        <taxon>Sordariomycetidae</taxon>
        <taxon>Sordariales</taxon>
        <taxon>Lasiosphaeriaceae</taxon>
        <taxon>Apodospora</taxon>
    </lineage>
</organism>
<evidence type="ECO:0000313" key="2">
    <source>
        <dbReference type="Proteomes" id="UP001283341"/>
    </source>
</evidence>
<sequence>MRARETEEFGLNILIRSRLAGDVFIGSWSSIGISSPIEGSLPRRKEPPTTLIYGQPIDSGRATLVPYLGLLPGIERPSLSSPATSYHGDPPAFGSPFKPYMSPPPVRPTGTLFYLSAAPLSDIASAESFTPSNAARRIAREGPASRASFWATEMAAHAPSARSSCTSTPAGWSRTQPMSAALWITELTARDSSSSQIRRTSKNM</sequence>
<name>A0AAE0HUB3_9PEZI</name>
<dbReference type="AlphaFoldDB" id="A0AAE0HUB3"/>
<dbReference type="Proteomes" id="UP001283341">
    <property type="component" value="Unassembled WGS sequence"/>
</dbReference>
<protein>
    <submittedName>
        <fullName evidence="1">Uncharacterized protein</fullName>
    </submittedName>
</protein>
<keyword evidence="2" id="KW-1185">Reference proteome</keyword>